<dbReference type="EMBL" id="JAVRRF010000013">
    <property type="protein sequence ID" value="KAK5059043.1"/>
    <property type="molecule type" value="Genomic_DNA"/>
</dbReference>
<accession>A0ABR0J988</accession>
<reference evidence="2 3" key="1">
    <citation type="submission" date="2023-08" db="EMBL/GenBank/DDBJ databases">
        <title>Black Yeasts Isolated from many extreme environments.</title>
        <authorList>
            <person name="Coleine C."/>
            <person name="Stajich J.E."/>
            <person name="Selbmann L."/>
        </authorList>
    </citation>
    <scope>NUCLEOTIDE SEQUENCE [LARGE SCALE GENOMIC DNA]</scope>
    <source>
        <strain evidence="2 3">CCFEE 6328</strain>
    </source>
</reference>
<name>A0ABR0J988_9EURO</name>
<organism evidence="2 3">
    <name type="scientific">Exophiala sideris</name>
    <dbReference type="NCBI Taxonomy" id="1016849"/>
    <lineage>
        <taxon>Eukaryota</taxon>
        <taxon>Fungi</taxon>
        <taxon>Dikarya</taxon>
        <taxon>Ascomycota</taxon>
        <taxon>Pezizomycotina</taxon>
        <taxon>Eurotiomycetes</taxon>
        <taxon>Chaetothyriomycetidae</taxon>
        <taxon>Chaetothyriales</taxon>
        <taxon>Herpotrichiellaceae</taxon>
        <taxon>Exophiala</taxon>
    </lineage>
</organism>
<evidence type="ECO:0000256" key="1">
    <source>
        <dbReference type="SAM" id="MobiDB-lite"/>
    </source>
</evidence>
<evidence type="ECO:0000313" key="2">
    <source>
        <dbReference type="EMBL" id="KAK5059043.1"/>
    </source>
</evidence>
<protein>
    <submittedName>
        <fullName evidence="2">Uncharacterized protein</fullName>
    </submittedName>
</protein>
<gene>
    <name evidence="2" type="ORF">LTR69_006332</name>
</gene>
<keyword evidence="3" id="KW-1185">Reference proteome</keyword>
<proteinExistence type="predicted"/>
<feature type="region of interest" description="Disordered" evidence="1">
    <location>
        <begin position="1"/>
        <end position="41"/>
    </location>
</feature>
<sequence>MSDEIPLFLESLTHPDPARRPQPAAPRYYVDPAPPPTQMMDYDDLADLSDDDDDVEKKFTAPTDEEWAEFLRNTQASSDPVESLLPSKYEPDIWLPTLREAIRHAVQIAQKLRLSASDKICASLSRER</sequence>
<dbReference type="Proteomes" id="UP001345691">
    <property type="component" value="Unassembled WGS sequence"/>
</dbReference>
<evidence type="ECO:0000313" key="3">
    <source>
        <dbReference type="Proteomes" id="UP001345691"/>
    </source>
</evidence>
<comment type="caution">
    <text evidence="2">The sequence shown here is derived from an EMBL/GenBank/DDBJ whole genome shotgun (WGS) entry which is preliminary data.</text>
</comment>